<name>A4S8A7_OSTLU</name>
<dbReference type="GeneID" id="5005628"/>
<organism evidence="2 3">
    <name type="scientific">Ostreococcus lucimarinus (strain CCE9901)</name>
    <dbReference type="NCBI Taxonomy" id="436017"/>
    <lineage>
        <taxon>Eukaryota</taxon>
        <taxon>Viridiplantae</taxon>
        <taxon>Chlorophyta</taxon>
        <taxon>Mamiellophyceae</taxon>
        <taxon>Mamiellales</taxon>
        <taxon>Bathycoccaceae</taxon>
        <taxon>Ostreococcus</taxon>
    </lineage>
</organism>
<dbReference type="OrthoDB" id="10543538at2759"/>
<reference evidence="2 3" key="1">
    <citation type="journal article" date="2007" name="Proc. Natl. Acad. Sci. U.S.A.">
        <title>The tiny eukaryote Ostreococcus provides genomic insights into the paradox of plankton speciation.</title>
        <authorList>
            <person name="Palenik B."/>
            <person name="Grimwood J."/>
            <person name="Aerts A."/>
            <person name="Rouze P."/>
            <person name="Salamov A."/>
            <person name="Putnam N."/>
            <person name="Dupont C."/>
            <person name="Jorgensen R."/>
            <person name="Derelle E."/>
            <person name="Rombauts S."/>
            <person name="Zhou K."/>
            <person name="Otillar R."/>
            <person name="Merchant S.S."/>
            <person name="Podell S."/>
            <person name="Gaasterland T."/>
            <person name="Napoli C."/>
            <person name="Gendler K."/>
            <person name="Manuell A."/>
            <person name="Tai V."/>
            <person name="Vallon O."/>
            <person name="Piganeau G."/>
            <person name="Jancek S."/>
            <person name="Heijde M."/>
            <person name="Jabbari K."/>
            <person name="Bowler C."/>
            <person name="Lohr M."/>
            <person name="Robbens S."/>
            <person name="Werner G."/>
            <person name="Dubchak I."/>
            <person name="Pazour G.J."/>
            <person name="Ren Q."/>
            <person name="Paulsen I."/>
            <person name="Delwiche C."/>
            <person name="Schmutz J."/>
            <person name="Rokhsar D."/>
            <person name="Van de Peer Y."/>
            <person name="Moreau H."/>
            <person name="Grigoriev I.V."/>
        </authorList>
    </citation>
    <scope>NUCLEOTIDE SEQUENCE [LARGE SCALE GENOMIC DNA]</scope>
    <source>
        <strain evidence="2 3">CCE9901</strain>
    </source>
</reference>
<dbReference type="Proteomes" id="UP000001568">
    <property type="component" value="Chromosome 15"/>
</dbReference>
<dbReference type="AlphaFoldDB" id="A4S8A7"/>
<proteinExistence type="predicted"/>
<dbReference type="Gramene" id="ABP00027">
    <property type="protein sequence ID" value="ABP00027"/>
    <property type="gene ID" value="OSTLU_18320"/>
</dbReference>
<feature type="compositionally biased region" description="Acidic residues" evidence="1">
    <location>
        <begin position="23"/>
        <end position="38"/>
    </location>
</feature>
<gene>
    <name evidence="2" type="ORF">OSTLU_18320</name>
</gene>
<protein>
    <submittedName>
        <fullName evidence="2">Uncharacterized protein</fullName>
    </submittedName>
</protein>
<dbReference type="KEGG" id="olu:OSTLU_18320"/>
<evidence type="ECO:0000313" key="3">
    <source>
        <dbReference type="Proteomes" id="UP000001568"/>
    </source>
</evidence>
<evidence type="ECO:0000256" key="1">
    <source>
        <dbReference type="SAM" id="MobiDB-lite"/>
    </source>
</evidence>
<dbReference type="EMBL" id="CP000595">
    <property type="protein sequence ID" value="ABP00027.1"/>
    <property type="molecule type" value="Genomic_DNA"/>
</dbReference>
<feature type="compositionally biased region" description="Basic and acidic residues" evidence="1">
    <location>
        <begin position="39"/>
        <end position="51"/>
    </location>
</feature>
<evidence type="ECO:0000313" key="2">
    <source>
        <dbReference type="EMBL" id="ABP00027.1"/>
    </source>
</evidence>
<feature type="region of interest" description="Disordered" evidence="1">
    <location>
        <begin position="1"/>
        <end position="56"/>
    </location>
</feature>
<dbReference type="HOGENOM" id="CLU_432544_0_0_1"/>
<feature type="non-terminal residue" evidence="2">
    <location>
        <position position="633"/>
    </location>
</feature>
<sequence>MVRRTAFGKSVEDVLSRGPAVSWDEDDFDDDDDDDENEAHDHASSPVRESESPGVVVVGEVEASPARRRRAVPPSEAVSPTVLLVRDNSTGRRTQTFGEINKSALARDNSTQPRITTVFTKAAAPWKFDHRVFGDRAPTTTADNTTLAAFERSNDDDLEWTAAVEEAKVEGLRVLEKAMKDFVSRRSVGRVGASARTPGDSNEMTLDEIDGWGHAMALLERADGLWTGLRETLPKLVEAERETIRKAAKLERDTLLDDSSHARSLEVAWELTFIAAKLWYSKGYQLEHAVGTDWATQAWAVVGWLLDESRVASFPVEPKSGIVPPTHFSQEEYTQAICERIAELVAWWPRCTADRHPVRVLWKLVHGASVNSGAAQDWRLTARKSAACCQACMPLVWRPYDESFKAANARFVTGTACEALYRALGDHLAKCACEHKVLRRELGKWLPDARLSKITDEVCAYKNSDNEFRALGGHTFPLSPAALRLQHRASVHIELFRACAQSSLDDQAMLCLKQIFTSLASQINCRDDPAPRCILLRAVTTCLGIWLARGATSSEWGRAKPAEEAVRAMTTLADCQKMTGALEPSIPGTTHAFADGAVIAEASAAWATAFAVLGCAATECRNEGLETLGALDK</sequence>
<accession>A4S8A7</accession>
<keyword evidence="3" id="KW-1185">Reference proteome</keyword>
<dbReference type="RefSeq" id="XP_001421733.1">
    <property type="nucleotide sequence ID" value="XM_001421696.1"/>
</dbReference>